<keyword evidence="2" id="KW-1185">Reference proteome</keyword>
<evidence type="ECO:0000313" key="1">
    <source>
        <dbReference type="EMBL" id="KAJ8668397.1"/>
    </source>
</evidence>
<sequence length="292" mass="32858">MSSSNLIPWLLTTYITLYGLLEIQGSTYEQERSVRSVEGFDSLSNSYPYMASVRYAGRPICGGTIISPNVILTTAGCIPENYFLDLFYVKVGDSDINHKGSWHQVAQVLQHEGYTKSKILEETNTYERLNDIALLKLEKPIEIDNRTTRRIELFKESDDVHDHNLGSLIGWGMYPTFVNSSISNSKSNETKTSKRVVILRYPAELKYLELNIASMQNCSDFYPSANLTKQFCTYTLGEVPCSGDIGSPLVVNGKQAGIVSWGSKKCHTNANLGYFTEVAKFEKWINEKIKSL</sequence>
<reference evidence="1" key="1">
    <citation type="submission" date="2023-04" db="EMBL/GenBank/DDBJ databases">
        <title>A chromosome-level genome assembly of the parasitoid wasp Eretmocerus hayati.</title>
        <authorList>
            <person name="Zhong Y."/>
            <person name="Liu S."/>
            <person name="Liu Y."/>
        </authorList>
    </citation>
    <scope>NUCLEOTIDE SEQUENCE</scope>
    <source>
        <strain evidence="1">ZJU_SS_LIU_2023</strain>
    </source>
</reference>
<protein>
    <submittedName>
        <fullName evidence="1">Uncharacterized protein</fullName>
    </submittedName>
</protein>
<name>A0ACC2NDK0_9HYME</name>
<proteinExistence type="predicted"/>
<organism evidence="1 2">
    <name type="scientific">Eretmocerus hayati</name>
    <dbReference type="NCBI Taxonomy" id="131215"/>
    <lineage>
        <taxon>Eukaryota</taxon>
        <taxon>Metazoa</taxon>
        <taxon>Ecdysozoa</taxon>
        <taxon>Arthropoda</taxon>
        <taxon>Hexapoda</taxon>
        <taxon>Insecta</taxon>
        <taxon>Pterygota</taxon>
        <taxon>Neoptera</taxon>
        <taxon>Endopterygota</taxon>
        <taxon>Hymenoptera</taxon>
        <taxon>Apocrita</taxon>
        <taxon>Proctotrupomorpha</taxon>
        <taxon>Chalcidoidea</taxon>
        <taxon>Aphelinidae</taxon>
        <taxon>Aphelininae</taxon>
        <taxon>Eretmocerus</taxon>
    </lineage>
</organism>
<dbReference type="Proteomes" id="UP001239111">
    <property type="component" value="Chromosome 4"/>
</dbReference>
<gene>
    <name evidence="1" type="ORF">QAD02_010060</name>
</gene>
<accession>A0ACC2NDK0</accession>
<dbReference type="EMBL" id="CM056744">
    <property type="protein sequence ID" value="KAJ8668397.1"/>
    <property type="molecule type" value="Genomic_DNA"/>
</dbReference>
<evidence type="ECO:0000313" key="2">
    <source>
        <dbReference type="Proteomes" id="UP001239111"/>
    </source>
</evidence>
<comment type="caution">
    <text evidence="1">The sequence shown here is derived from an EMBL/GenBank/DDBJ whole genome shotgun (WGS) entry which is preliminary data.</text>
</comment>